<proteinExistence type="predicted"/>
<evidence type="ECO:0000313" key="1">
    <source>
        <dbReference type="EMBL" id="EEX72243.1"/>
    </source>
</evidence>
<dbReference type="Proteomes" id="UP000003460">
    <property type="component" value="Unassembled WGS sequence"/>
</dbReference>
<name>C9LES4_9BACT</name>
<accession>C9LES4</accession>
<dbReference type="EMBL" id="ACIJ02000016">
    <property type="protein sequence ID" value="EEX72243.1"/>
    <property type="molecule type" value="Genomic_DNA"/>
</dbReference>
<dbReference type="HOGENOM" id="CLU_3256009_0_0_10"/>
<gene>
    <name evidence="1" type="ORF">GCWU000325_00705</name>
</gene>
<dbReference type="STRING" id="626522.GCWU000325_00705"/>
<reference evidence="1" key="1">
    <citation type="submission" date="2009-09" db="EMBL/GenBank/DDBJ databases">
        <authorList>
            <person name="Weinstock G."/>
            <person name="Sodergren E."/>
            <person name="Clifton S."/>
            <person name="Fulton L."/>
            <person name="Fulton B."/>
            <person name="Courtney L."/>
            <person name="Fronick C."/>
            <person name="Harrison M."/>
            <person name="Strong C."/>
            <person name="Farmer C."/>
            <person name="Delahaunty K."/>
            <person name="Markovic C."/>
            <person name="Hall O."/>
            <person name="Minx P."/>
            <person name="Tomlinson C."/>
            <person name="Mitreva M."/>
            <person name="Nelson J."/>
            <person name="Hou S."/>
            <person name="Wollam A."/>
            <person name="Pepin K.H."/>
            <person name="Johnson M."/>
            <person name="Bhonagiri V."/>
            <person name="Nash W.E."/>
            <person name="Warren W."/>
            <person name="Chinwalla A."/>
            <person name="Mardis E.R."/>
            <person name="Wilson R.K."/>
        </authorList>
    </citation>
    <scope>NUCLEOTIDE SEQUENCE [LARGE SCALE GENOMIC DNA]</scope>
    <source>
        <strain evidence="1">ATCC 51259</strain>
    </source>
</reference>
<evidence type="ECO:0000313" key="2">
    <source>
        <dbReference type="Proteomes" id="UP000003460"/>
    </source>
</evidence>
<organism evidence="1 2">
    <name type="scientific">Alloprevotella tannerae ATCC 51259</name>
    <dbReference type="NCBI Taxonomy" id="626522"/>
    <lineage>
        <taxon>Bacteria</taxon>
        <taxon>Pseudomonadati</taxon>
        <taxon>Bacteroidota</taxon>
        <taxon>Bacteroidia</taxon>
        <taxon>Bacteroidales</taxon>
        <taxon>Prevotellaceae</taxon>
        <taxon>Alloprevotella</taxon>
    </lineage>
</organism>
<keyword evidence="2" id="KW-1185">Reference proteome</keyword>
<dbReference type="AlphaFoldDB" id="C9LES4"/>
<sequence length="42" mass="4855">MLSAPKRYVLRGITLLYSPNYFSPKRTCRVCAHENKGLRSRA</sequence>
<comment type="caution">
    <text evidence="1">The sequence shown here is derived from an EMBL/GenBank/DDBJ whole genome shotgun (WGS) entry which is preliminary data.</text>
</comment>
<protein>
    <submittedName>
        <fullName evidence="1">Uncharacterized protein</fullName>
    </submittedName>
</protein>